<feature type="signal peptide" evidence="5">
    <location>
        <begin position="1"/>
        <end position="43"/>
    </location>
</feature>
<feature type="domain" description="Fibronectin type-III" evidence="6">
    <location>
        <begin position="324"/>
        <end position="416"/>
    </location>
</feature>
<reference evidence="7 8" key="1">
    <citation type="submission" date="2020-02" db="EMBL/GenBank/DDBJ databases">
        <title>Sequencing the genomes of 1000 actinobacteria strains.</title>
        <authorList>
            <person name="Klenk H.-P."/>
        </authorList>
    </citation>
    <scope>NUCLEOTIDE SEQUENCE [LARGE SCALE GENOMIC DNA]</scope>
    <source>
        <strain evidence="7 8">DSM 27960</strain>
    </source>
</reference>
<dbReference type="PANTHER" id="PTHR13817:SF73">
    <property type="entry name" value="FIBRONECTIN TYPE-III DOMAIN-CONTAINING PROTEIN"/>
    <property type="match status" value="1"/>
</dbReference>
<dbReference type="AlphaFoldDB" id="A0A7X5R430"/>
<name>A0A7X5R430_9MICO</name>
<dbReference type="RefSeq" id="WP_167152261.1">
    <property type="nucleotide sequence ID" value="NZ_JAAMOX010000003.1"/>
</dbReference>
<keyword evidence="4" id="KW-1133">Transmembrane helix</keyword>
<dbReference type="Proteomes" id="UP000541033">
    <property type="component" value="Unassembled WGS sequence"/>
</dbReference>
<dbReference type="PANTHER" id="PTHR13817">
    <property type="entry name" value="TITIN"/>
    <property type="match status" value="1"/>
</dbReference>
<dbReference type="GO" id="GO:0016798">
    <property type="term" value="F:hydrolase activity, acting on glycosyl bonds"/>
    <property type="evidence" value="ECO:0007669"/>
    <property type="project" value="UniProtKB-KW"/>
</dbReference>
<evidence type="ECO:0000259" key="6">
    <source>
        <dbReference type="PROSITE" id="PS50853"/>
    </source>
</evidence>
<dbReference type="Gene3D" id="2.60.40.10">
    <property type="entry name" value="Immunoglobulins"/>
    <property type="match status" value="6"/>
</dbReference>
<keyword evidence="3" id="KW-0119">Carbohydrate metabolism</keyword>
<dbReference type="PRINTS" id="PR00014">
    <property type="entry name" value="FNTYPEIII"/>
</dbReference>
<keyword evidence="4" id="KW-0472">Membrane</keyword>
<dbReference type="GO" id="GO:0000272">
    <property type="term" value="P:polysaccharide catabolic process"/>
    <property type="evidence" value="ECO:0007669"/>
    <property type="project" value="UniProtKB-KW"/>
</dbReference>
<feature type="domain" description="Fibronectin type-III" evidence="6">
    <location>
        <begin position="927"/>
        <end position="1019"/>
    </location>
</feature>
<feature type="transmembrane region" description="Helical" evidence="4">
    <location>
        <begin position="1158"/>
        <end position="1175"/>
    </location>
</feature>
<keyword evidence="1" id="KW-0677">Repeat</keyword>
<keyword evidence="2" id="KW-0378">Hydrolase</keyword>
<dbReference type="InterPro" id="IPR036116">
    <property type="entry name" value="FN3_sf"/>
</dbReference>
<evidence type="ECO:0000256" key="4">
    <source>
        <dbReference type="SAM" id="Phobius"/>
    </source>
</evidence>
<proteinExistence type="predicted"/>
<feature type="chain" id="PRO_5031055224" description="Fibronectin type-III domain-containing protein" evidence="5">
    <location>
        <begin position="44"/>
        <end position="1189"/>
    </location>
</feature>
<keyword evidence="5" id="KW-0732">Signal</keyword>
<sequence>MNTFDAPTARTPKARRSRRAGALALSFAVAITGLVAMPVAANAAETTVSDAVFRWGLNNETNGGSYFGGCNFLMAGVAGDAGGSKVWGASNGLDAFYKTEVGNVTVEKPNTAGEFAQPTFATKCQGPDGVTVNGKVTNAANSYTKSVVNIDNGTGTVDPAANTATINWDGSFSVVYYGGMTYWTANNPKLVVEADGTGTVTATLSGYGADMDDPEVWTTLPNREVTLASLTNVQVTPDGFTITPDFLGVEADTAGRNPQATRSADNESWWGSFPNDFNEYQNLTGQSSYWYTTDGGANSIQPRKATLPLTVSYTQDAAATAPAAPAKPTAVAKSNGGITTTWVAPADGGSAITGYTVTATPAVGAAKVATVAAGTLSYDFPVLLADQSYTVTVTATNAIGSSAASAASASVVPNPSPSPAVTVTPNTNLNPAVDQTVTLSGTGFTGPAAANGTYVVLTASDNWQPGTVPMAPNDKWIGTQTWVNSSEIKNGAFSKTLTIAANSINADKTYGYGTFAAHGLAYTDRRLDTFTPLQVAVPAQAPAAPAAPTASAAGPTGVKVDWTAPAENGGSAITGYTVTLTAADQSVLTKLVAAGTNTATFDDLSLGQTYTATVVATNAAGNSPASAASNSVTVPATAPAAPAKPTVTAAGPTSLNVAWAAPANNGAAITGYTVTVAQGGSTVTSVPVEAANTTVTVDGLSVATEYSVTVTATNAAGTSAASAAASASTLATAPATLAAPTVTAASGTSLNVAWVAPANNGGSAITGYTVTVSNGSTVAASVNTAASATSTIVGGLTRGTSYTVTITATNAAGTSEVSAATPAQTLNVPAAVTATAALTGTNGVTVTWATPATDGGSAITGYTVRLSTGGNVVDTATVAAGTLSATFSSLTPGASYTATVESANAVGSSTPSSATNAVVVPAVAPAAPAAPIATGTDQNAVSVGWKAPSTTGGSPVTGYVIELTDSDNNVTTKTVNASTVLVTFEKLAAGTYSATVSATNAVGSSPVSAASNEVYLPGVAPTSAPALLAEDDFTKQSEGIEITVSADRSSASVDAGVENANSWVGVSVHSEATFVGWALTDGNGIATVALPKLPAGTHHVAVYGADGSVLGYTTFVVAVADNGGTAPGTGGTGNAGVGTGTTTTSGAGLAVTGAETSLATLAALLLLVAGAGALVRARTRREAADGTAL</sequence>
<evidence type="ECO:0000256" key="5">
    <source>
        <dbReference type="SAM" id="SignalP"/>
    </source>
</evidence>
<dbReference type="EMBL" id="JAAMOX010000003">
    <property type="protein sequence ID" value="NIH55246.1"/>
    <property type="molecule type" value="Genomic_DNA"/>
</dbReference>
<dbReference type="SUPFAM" id="SSF49265">
    <property type="entry name" value="Fibronectin type III"/>
    <property type="match status" value="3"/>
</dbReference>
<feature type="domain" description="Fibronectin type-III" evidence="6">
    <location>
        <begin position="830"/>
        <end position="922"/>
    </location>
</feature>
<dbReference type="InterPro" id="IPR013783">
    <property type="entry name" value="Ig-like_fold"/>
</dbReference>
<evidence type="ECO:0000256" key="2">
    <source>
        <dbReference type="ARBA" id="ARBA00023295"/>
    </source>
</evidence>
<keyword evidence="3" id="KW-0624">Polysaccharide degradation</keyword>
<gene>
    <name evidence="7" type="ORF">FHX76_003161</name>
</gene>
<keyword evidence="4" id="KW-0812">Transmembrane</keyword>
<dbReference type="InterPro" id="IPR050964">
    <property type="entry name" value="Striated_Muscle_Regulatory"/>
</dbReference>
<evidence type="ECO:0000256" key="1">
    <source>
        <dbReference type="ARBA" id="ARBA00022737"/>
    </source>
</evidence>
<comment type="caution">
    <text evidence="7">The sequence shown here is derived from an EMBL/GenBank/DDBJ whole genome shotgun (WGS) entry which is preliminary data.</text>
</comment>
<feature type="domain" description="Fibronectin type-III" evidence="6">
    <location>
        <begin position="544"/>
        <end position="637"/>
    </location>
</feature>
<feature type="domain" description="Fibronectin type-III" evidence="6">
    <location>
        <begin position="641"/>
        <end position="732"/>
    </location>
</feature>
<dbReference type="InterPro" id="IPR003961">
    <property type="entry name" value="FN3_dom"/>
</dbReference>
<evidence type="ECO:0000313" key="8">
    <source>
        <dbReference type="Proteomes" id="UP000541033"/>
    </source>
</evidence>
<dbReference type="Pfam" id="PF00041">
    <property type="entry name" value="fn3"/>
    <property type="match status" value="6"/>
</dbReference>
<evidence type="ECO:0000313" key="7">
    <source>
        <dbReference type="EMBL" id="NIH55246.1"/>
    </source>
</evidence>
<feature type="domain" description="Fibronectin type-III" evidence="6">
    <location>
        <begin position="736"/>
        <end position="828"/>
    </location>
</feature>
<dbReference type="CDD" id="cd00063">
    <property type="entry name" value="FN3"/>
    <property type="match status" value="6"/>
</dbReference>
<protein>
    <recommendedName>
        <fullName evidence="6">Fibronectin type-III domain-containing protein</fullName>
    </recommendedName>
</protein>
<dbReference type="SMART" id="SM00060">
    <property type="entry name" value="FN3"/>
    <property type="match status" value="6"/>
</dbReference>
<evidence type="ECO:0000256" key="3">
    <source>
        <dbReference type="ARBA" id="ARBA00023326"/>
    </source>
</evidence>
<keyword evidence="2" id="KW-0326">Glycosidase</keyword>
<keyword evidence="8" id="KW-1185">Reference proteome</keyword>
<dbReference type="PROSITE" id="PS50853">
    <property type="entry name" value="FN3"/>
    <property type="match status" value="6"/>
</dbReference>
<accession>A0A7X5R430</accession>
<dbReference type="Gene3D" id="2.60.40.230">
    <property type="entry name" value="Neocarzinostatin-like"/>
    <property type="match status" value="1"/>
</dbReference>
<organism evidence="7 8">
    <name type="scientific">Lysinibacter cavernae</name>
    <dbReference type="NCBI Taxonomy" id="1640652"/>
    <lineage>
        <taxon>Bacteria</taxon>
        <taxon>Bacillati</taxon>
        <taxon>Actinomycetota</taxon>
        <taxon>Actinomycetes</taxon>
        <taxon>Micrococcales</taxon>
        <taxon>Microbacteriaceae</taxon>
        <taxon>Lysinibacter</taxon>
    </lineage>
</organism>